<organism evidence="1 2">
    <name type="scientific">Caerostris darwini</name>
    <dbReference type="NCBI Taxonomy" id="1538125"/>
    <lineage>
        <taxon>Eukaryota</taxon>
        <taxon>Metazoa</taxon>
        <taxon>Ecdysozoa</taxon>
        <taxon>Arthropoda</taxon>
        <taxon>Chelicerata</taxon>
        <taxon>Arachnida</taxon>
        <taxon>Araneae</taxon>
        <taxon>Araneomorphae</taxon>
        <taxon>Entelegynae</taxon>
        <taxon>Araneoidea</taxon>
        <taxon>Araneidae</taxon>
        <taxon>Caerostris</taxon>
    </lineage>
</organism>
<gene>
    <name evidence="1" type="ORF">CDAR_604461</name>
</gene>
<evidence type="ECO:0008006" key="3">
    <source>
        <dbReference type="Google" id="ProtNLM"/>
    </source>
</evidence>
<evidence type="ECO:0000313" key="2">
    <source>
        <dbReference type="Proteomes" id="UP001054837"/>
    </source>
</evidence>
<evidence type="ECO:0000313" key="1">
    <source>
        <dbReference type="EMBL" id="GIX81805.1"/>
    </source>
</evidence>
<dbReference type="EMBL" id="BPLQ01001444">
    <property type="protein sequence ID" value="GIX81805.1"/>
    <property type="molecule type" value="Genomic_DNA"/>
</dbReference>
<comment type="caution">
    <text evidence="1">The sequence shown here is derived from an EMBL/GenBank/DDBJ whole genome shotgun (WGS) entry which is preliminary data.</text>
</comment>
<dbReference type="Proteomes" id="UP001054837">
    <property type="component" value="Unassembled WGS sequence"/>
</dbReference>
<keyword evidence="2" id="KW-1185">Reference proteome</keyword>
<dbReference type="AlphaFoldDB" id="A0AAV4NAK5"/>
<proteinExistence type="predicted"/>
<accession>A0AAV4NAK5</accession>
<reference evidence="1 2" key="1">
    <citation type="submission" date="2021-06" db="EMBL/GenBank/DDBJ databases">
        <title>Caerostris darwini draft genome.</title>
        <authorList>
            <person name="Kono N."/>
            <person name="Arakawa K."/>
        </authorList>
    </citation>
    <scope>NUCLEOTIDE SEQUENCE [LARGE SCALE GENOMIC DNA]</scope>
</reference>
<protein>
    <recommendedName>
        <fullName evidence="3">Ycf15</fullName>
    </recommendedName>
</protein>
<sequence>MFLWLPEYEWKIQSSGMLSDVQKRDNQSQMLVFFFRRTSFRIFTIMETIPDQPNSCPKMAGHPRGSSAENLYTAVVAKRNRSAISICVARVGFR</sequence>
<name>A0AAV4NAK5_9ARAC</name>